<dbReference type="Proteomes" id="UP000462055">
    <property type="component" value="Unassembled WGS sequence"/>
</dbReference>
<evidence type="ECO:0000259" key="1">
    <source>
        <dbReference type="Pfam" id="PF00248"/>
    </source>
</evidence>
<evidence type="ECO:0000313" key="3">
    <source>
        <dbReference type="Proteomes" id="UP000462055"/>
    </source>
</evidence>
<protein>
    <submittedName>
        <fullName evidence="2">Aldo/keto reductase</fullName>
    </submittedName>
</protein>
<organism evidence="2 3">
    <name type="scientific">Actinomadura physcomitrii</name>
    <dbReference type="NCBI Taxonomy" id="2650748"/>
    <lineage>
        <taxon>Bacteria</taxon>
        <taxon>Bacillati</taxon>
        <taxon>Actinomycetota</taxon>
        <taxon>Actinomycetes</taxon>
        <taxon>Streptosporangiales</taxon>
        <taxon>Thermomonosporaceae</taxon>
        <taxon>Actinomadura</taxon>
    </lineage>
</organism>
<dbReference type="Pfam" id="PF00248">
    <property type="entry name" value="Aldo_ket_red"/>
    <property type="match status" value="1"/>
</dbReference>
<gene>
    <name evidence="2" type="ORF">F8568_018105</name>
</gene>
<dbReference type="PANTHER" id="PTHR43312">
    <property type="entry name" value="D-THREO-ALDOSE 1-DEHYDROGENASE"/>
    <property type="match status" value="1"/>
</dbReference>
<dbReference type="EMBL" id="WBMS02000013">
    <property type="protein sequence ID" value="MWA02250.1"/>
    <property type="molecule type" value="Genomic_DNA"/>
</dbReference>
<name>A0A6I4MBG8_9ACTN</name>
<keyword evidence="3" id="KW-1185">Reference proteome</keyword>
<evidence type="ECO:0000313" key="2">
    <source>
        <dbReference type="EMBL" id="MWA02250.1"/>
    </source>
</evidence>
<sequence length="312" mass="33785">MNAIGRLGIGLAAVGRPAYINVGRAEELPEARGVKQMRRATWSLLDDAYATGIRWVDTARSYGRAEEFLGEWLTTRKPDGLTISSKWGYTYVGGWRLDAPVHEVKEHSPDRYRAQYTETRALLGDRLSVYQVHSLTEDSPLFDDVGLQEALAEAAAQGVRVGFSTSGPGQAGTIRRAMRLEVSGRRLFSTVQSTWNLLDTSAGPALEEAHAAGLHVLLKEVLANGRLAVSPPPALAAMAAEKNTGADALSLAAALSRPWADTVLIGAVSPGQLQANLAATDLPLDEREFEVLAGLSVAPERYWRERSELPWA</sequence>
<proteinExistence type="predicted"/>
<dbReference type="InterPro" id="IPR036812">
    <property type="entry name" value="NAD(P)_OxRdtase_dom_sf"/>
</dbReference>
<dbReference type="InterPro" id="IPR023210">
    <property type="entry name" value="NADP_OxRdtase_dom"/>
</dbReference>
<dbReference type="AlphaFoldDB" id="A0A6I4MBG8"/>
<dbReference type="SUPFAM" id="SSF51430">
    <property type="entry name" value="NAD(P)-linked oxidoreductase"/>
    <property type="match status" value="1"/>
</dbReference>
<dbReference type="RefSeq" id="WP_151594726.1">
    <property type="nucleotide sequence ID" value="NZ_WBMS02000013.1"/>
</dbReference>
<comment type="caution">
    <text evidence="2">The sequence shown here is derived from an EMBL/GenBank/DDBJ whole genome shotgun (WGS) entry which is preliminary data.</text>
</comment>
<feature type="domain" description="NADP-dependent oxidoreductase" evidence="1">
    <location>
        <begin position="43"/>
        <end position="292"/>
    </location>
</feature>
<dbReference type="Gene3D" id="3.20.20.100">
    <property type="entry name" value="NADP-dependent oxidoreductase domain"/>
    <property type="match status" value="1"/>
</dbReference>
<reference evidence="2" key="1">
    <citation type="submission" date="2019-12" db="EMBL/GenBank/DDBJ databases">
        <title>Actinomadura physcomitrii sp. nov., a novel actinomycete isolated from moss [Physcomitrium sphaericum (Ludw) Fuernr].</title>
        <authorList>
            <person name="Zhuang X."/>
        </authorList>
    </citation>
    <scope>NUCLEOTIDE SEQUENCE [LARGE SCALE GENOMIC DNA]</scope>
    <source>
        <strain evidence="2">LD22</strain>
    </source>
</reference>
<dbReference type="PANTHER" id="PTHR43312:SF1">
    <property type="entry name" value="NADP-DEPENDENT OXIDOREDUCTASE DOMAIN-CONTAINING PROTEIN"/>
    <property type="match status" value="1"/>
</dbReference>
<accession>A0A6I4MBG8</accession>
<dbReference type="InterPro" id="IPR053135">
    <property type="entry name" value="AKR2_Oxidoreductase"/>
</dbReference>